<accession>A0ACD5H9S9</accession>
<proteinExistence type="predicted"/>
<organism evidence="1 2">
    <name type="scientific">Acidithiobacillus ferrianus</name>
    <dbReference type="NCBI Taxonomy" id="2678518"/>
    <lineage>
        <taxon>Bacteria</taxon>
        <taxon>Pseudomonadati</taxon>
        <taxon>Pseudomonadota</taxon>
        <taxon>Acidithiobacillia</taxon>
        <taxon>Acidithiobacillales</taxon>
        <taxon>Acidithiobacillaceae</taxon>
        <taxon>Acidithiobacillus</taxon>
    </lineage>
</organism>
<dbReference type="EMBL" id="CP127523">
    <property type="protein sequence ID" value="XRI68827.1"/>
    <property type="molecule type" value="Genomic_DNA"/>
</dbReference>
<gene>
    <name evidence="1" type="ORF">GL267_013895</name>
</gene>
<reference evidence="1" key="1">
    <citation type="submission" date="2023-06" db="EMBL/GenBank/DDBJ databases">
        <title>Complete and circular genome of Acidithiobacillus ferrianus DSM 107098.</title>
        <authorList>
            <person name="Norris P.R."/>
            <person name="Falagan C."/>
            <person name="Moya-Beltran A."/>
            <person name="Castro M."/>
            <person name="Quatrini R."/>
            <person name="Johnson D.B."/>
        </authorList>
    </citation>
    <scope>NUCLEOTIDE SEQUENCE</scope>
    <source>
        <strain evidence="1">MG</strain>
    </source>
</reference>
<name>A0ACD5H9S9_9PROT</name>
<dbReference type="Proteomes" id="UP000470022">
    <property type="component" value="Chromosome"/>
</dbReference>
<keyword evidence="2" id="KW-1185">Reference proteome</keyword>
<evidence type="ECO:0000313" key="1">
    <source>
        <dbReference type="EMBL" id="XRI68827.1"/>
    </source>
</evidence>
<sequence length="280" mass="28776">MAASPSAPGLAMLNGYIDGIGVLGPGIKSWQDAERMLTGDVAYAAARTVLSPSALLPPPERRRAGRGVMAALQVGHAACVMADVPPSEPASVFASSGGDGDICHAICSAMAAGDHLISPTQFHNSVHNAISGYWGIATGAMTPSSVVSAYDGSFAAGLLEALTLLAAACTPVLLVASDTDYPPPLYRARPVPDIFAVALLLTATPHPTKSVARIRVADAAPFAETPSQPMGDTALESLRTSIPAARCLPLLHSIARRDTGNVILDYLDSQGLVIEMVPCA</sequence>
<protein>
    <submittedName>
        <fullName evidence="1">Beta-ketoacyl synthase chain length factor</fullName>
    </submittedName>
</protein>
<evidence type="ECO:0000313" key="2">
    <source>
        <dbReference type="Proteomes" id="UP000470022"/>
    </source>
</evidence>